<accession>A0A2G8JAW2</accession>
<comment type="caution">
    <text evidence="1">The sequence shown here is derived from an EMBL/GenBank/DDBJ whole genome shotgun (WGS) entry which is preliminary data.</text>
</comment>
<protein>
    <submittedName>
        <fullName evidence="1">Uncharacterized protein</fullName>
    </submittedName>
</protein>
<evidence type="ECO:0000313" key="2">
    <source>
        <dbReference type="Proteomes" id="UP000230750"/>
    </source>
</evidence>
<organism evidence="1 2">
    <name type="scientific">Stichopus japonicus</name>
    <name type="common">Sea cucumber</name>
    <dbReference type="NCBI Taxonomy" id="307972"/>
    <lineage>
        <taxon>Eukaryota</taxon>
        <taxon>Metazoa</taxon>
        <taxon>Echinodermata</taxon>
        <taxon>Eleutherozoa</taxon>
        <taxon>Echinozoa</taxon>
        <taxon>Holothuroidea</taxon>
        <taxon>Aspidochirotacea</taxon>
        <taxon>Aspidochirotida</taxon>
        <taxon>Stichopodidae</taxon>
        <taxon>Apostichopus</taxon>
    </lineage>
</organism>
<gene>
    <name evidence="1" type="ORF">BSL78_30302</name>
</gene>
<dbReference type="AlphaFoldDB" id="A0A2G8JAW2"/>
<proteinExistence type="predicted"/>
<keyword evidence="2" id="KW-1185">Reference proteome</keyword>
<sequence length="60" mass="5871">MSFPGRPAFGLPGFAAVPGTMAGGGPFNPHMPGGVFVPATQVGLISAPPGVSCGFKIALM</sequence>
<dbReference type="EMBL" id="MRZV01003048">
    <property type="protein sequence ID" value="PIK32886.1"/>
    <property type="molecule type" value="Genomic_DNA"/>
</dbReference>
<dbReference type="Proteomes" id="UP000230750">
    <property type="component" value="Unassembled WGS sequence"/>
</dbReference>
<reference evidence="1 2" key="1">
    <citation type="journal article" date="2017" name="PLoS Biol.">
        <title>The sea cucumber genome provides insights into morphological evolution and visceral regeneration.</title>
        <authorList>
            <person name="Zhang X."/>
            <person name="Sun L."/>
            <person name="Yuan J."/>
            <person name="Sun Y."/>
            <person name="Gao Y."/>
            <person name="Zhang L."/>
            <person name="Li S."/>
            <person name="Dai H."/>
            <person name="Hamel J.F."/>
            <person name="Liu C."/>
            <person name="Yu Y."/>
            <person name="Liu S."/>
            <person name="Lin W."/>
            <person name="Guo K."/>
            <person name="Jin S."/>
            <person name="Xu P."/>
            <person name="Storey K.B."/>
            <person name="Huan P."/>
            <person name="Zhang T."/>
            <person name="Zhou Y."/>
            <person name="Zhang J."/>
            <person name="Lin C."/>
            <person name="Li X."/>
            <person name="Xing L."/>
            <person name="Huo D."/>
            <person name="Sun M."/>
            <person name="Wang L."/>
            <person name="Mercier A."/>
            <person name="Li F."/>
            <person name="Yang H."/>
            <person name="Xiang J."/>
        </authorList>
    </citation>
    <scope>NUCLEOTIDE SEQUENCE [LARGE SCALE GENOMIC DNA]</scope>
    <source>
        <strain evidence="1">Shaxun</strain>
        <tissue evidence="1">Muscle</tissue>
    </source>
</reference>
<name>A0A2G8JAW2_STIJA</name>
<evidence type="ECO:0000313" key="1">
    <source>
        <dbReference type="EMBL" id="PIK32886.1"/>
    </source>
</evidence>